<dbReference type="EMBL" id="CP069024">
    <property type="protein sequence ID" value="QRC91671.1"/>
    <property type="molecule type" value="Genomic_DNA"/>
</dbReference>
<evidence type="ECO:0000313" key="2">
    <source>
        <dbReference type="Proteomes" id="UP000663193"/>
    </source>
</evidence>
<dbReference type="AlphaFoldDB" id="A0A7U2ERU0"/>
<protein>
    <submittedName>
        <fullName evidence="1">Uncharacterized protein</fullName>
    </submittedName>
</protein>
<proteinExistence type="predicted"/>
<reference evidence="2" key="1">
    <citation type="journal article" date="2021" name="BMC Genomics">
        <title>Chromosome-level genome assembly and manually-curated proteome of model necrotroph Parastagonospora nodorum Sn15 reveals a genome-wide trove of candidate effector homologs, and redundancy of virulence-related functions within an accessory chromosome.</title>
        <authorList>
            <person name="Bertazzoni S."/>
            <person name="Jones D.A.B."/>
            <person name="Phan H.T."/>
            <person name="Tan K.-C."/>
            <person name="Hane J.K."/>
        </authorList>
    </citation>
    <scope>NUCLEOTIDE SEQUENCE [LARGE SCALE GENOMIC DNA]</scope>
    <source>
        <strain evidence="2">SN15 / ATCC MYA-4574 / FGSC 10173)</strain>
    </source>
</reference>
<gene>
    <name evidence="1" type="ORF">JI435_401510</name>
</gene>
<accession>A0A7U2ERU0</accession>
<dbReference type="Proteomes" id="UP000663193">
    <property type="component" value="Chromosome 2"/>
</dbReference>
<dbReference type="VEuPathDB" id="FungiDB:JI435_401510"/>
<organism evidence="1 2">
    <name type="scientific">Phaeosphaeria nodorum (strain SN15 / ATCC MYA-4574 / FGSC 10173)</name>
    <name type="common">Glume blotch fungus</name>
    <name type="synonym">Parastagonospora nodorum</name>
    <dbReference type="NCBI Taxonomy" id="321614"/>
    <lineage>
        <taxon>Eukaryota</taxon>
        <taxon>Fungi</taxon>
        <taxon>Dikarya</taxon>
        <taxon>Ascomycota</taxon>
        <taxon>Pezizomycotina</taxon>
        <taxon>Dothideomycetes</taxon>
        <taxon>Pleosporomycetidae</taxon>
        <taxon>Pleosporales</taxon>
        <taxon>Pleosporineae</taxon>
        <taxon>Phaeosphaeriaceae</taxon>
        <taxon>Parastagonospora</taxon>
    </lineage>
</organism>
<name>A0A7U2ERU0_PHANO</name>
<sequence>MIGRDVRTHTLCVCGALLWIEEGNRIGVFHCILNSENSFPCFLLNYIGKGSL</sequence>
<keyword evidence="2" id="KW-1185">Reference proteome</keyword>
<evidence type="ECO:0000313" key="1">
    <source>
        <dbReference type="EMBL" id="QRC91671.1"/>
    </source>
</evidence>